<reference evidence="2" key="1">
    <citation type="submission" date="2022-10" db="EMBL/GenBank/DDBJ databases">
        <title>Fusarium specimens isolated from Avocado Roots.</title>
        <authorList>
            <person name="Stajich J."/>
            <person name="Roper C."/>
            <person name="Heimlech-Rivalta G."/>
        </authorList>
    </citation>
    <scope>NUCLEOTIDE SEQUENCE</scope>
    <source>
        <strain evidence="2">CF00143</strain>
    </source>
</reference>
<evidence type="ECO:0000256" key="1">
    <source>
        <dbReference type="SAM" id="Coils"/>
    </source>
</evidence>
<dbReference type="Proteomes" id="UP001152130">
    <property type="component" value="Unassembled WGS sequence"/>
</dbReference>
<evidence type="ECO:0000313" key="2">
    <source>
        <dbReference type="EMBL" id="KAJ4020464.1"/>
    </source>
</evidence>
<dbReference type="AlphaFoldDB" id="A0A9W8UC22"/>
<dbReference type="OrthoDB" id="5084830at2759"/>
<comment type="caution">
    <text evidence="2">The sequence shown here is derived from an EMBL/GenBank/DDBJ whole genome shotgun (WGS) entry which is preliminary data.</text>
</comment>
<evidence type="ECO:0000313" key="3">
    <source>
        <dbReference type="Proteomes" id="UP001152130"/>
    </source>
</evidence>
<organism evidence="2 3">
    <name type="scientific">Fusarium irregulare</name>
    <dbReference type="NCBI Taxonomy" id="2494466"/>
    <lineage>
        <taxon>Eukaryota</taxon>
        <taxon>Fungi</taxon>
        <taxon>Dikarya</taxon>
        <taxon>Ascomycota</taxon>
        <taxon>Pezizomycotina</taxon>
        <taxon>Sordariomycetes</taxon>
        <taxon>Hypocreomycetidae</taxon>
        <taxon>Hypocreales</taxon>
        <taxon>Nectriaceae</taxon>
        <taxon>Fusarium</taxon>
        <taxon>Fusarium incarnatum-equiseti species complex</taxon>
    </lineage>
</organism>
<dbReference type="EMBL" id="JAPDHF010000003">
    <property type="protein sequence ID" value="KAJ4020464.1"/>
    <property type="molecule type" value="Genomic_DNA"/>
</dbReference>
<protein>
    <submittedName>
        <fullName evidence="2">Uncharacterized protein</fullName>
    </submittedName>
</protein>
<proteinExistence type="predicted"/>
<name>A0A9W8UC22_9HYPO</name>
<accession>A0A9W8UC22</accession>
<feature type="coiled-coil region" evidence="1">
    <location>
        <begin position="174"/>
        <end position="339"/>
    </location>
</feature>
<gene>
    <name evidence="2" type="ORF">NW766_001951</name>
</gene>
<sequence>MAPPNKTLRVRGSIAGPLHFSLGIQETIDETEKTLGTLKGFMVAAQDSKDPFQDRPAMAGYDANDRNRMTALIRDINANGSQLRRLNQDISITKESMKLLEENACTGIDSADKEACERASCRVVKVLAESSENIQTLFRGMNISLTPAGIERVRMSFQQGTRPTDDQNALRTQIGKLATDLKEANGEIDRLKVASTDAQALQAQAETTAEESKRTAARARQDMRKAQDYATTRVLKYKAEIAALKQAIDQLTKAKKDLDDLVSKLNKDFLNERARFHSTLDSKNSAIESLESSLTAERKKHKEQLESVKAEKVALENDIEGLKAELQETNLKLEQATTNYTSKVNEVTTLKDSASEQKLDVAEKGRKILELEEACKIKDQTIVQRDDELNKQNIENRESRLRVSRQKEELDRMIRLFEGHKKSSEDKDSRITQLETTNKKQTEDTILLKKRQLETLAAKDRRIQELEGIAKEKDLDISKRDDMVKKQAEEISLLTSRHLEDLEARDRRITELEKTANDRDDTVTKRDVVVDMQREQIRQLEREQLEALAAKDRRIQELEQTSEQKDITITDRDDVIESQIQEAATFLGHLSVVRSSNLKLVAKEALVNSTRATLPKPQWVPWKILSWSDDDSLKVGQDDRAPEAIATQVLAVLGCEPLDTTGLLNLLWGLQTSLSSSSSMVSFMDTLLLRAFTSVGANVHLMHLLAMCQITYLLAPTDEVSRDFTQAIDNIDPRINRLVNALKDYTSDSPVFSMEDSVSTESLVLVGFRRNPRGIIAVELGDRQICWVDSAHITMTFDSLKLCYMNSSVCISIDSMEMSNWAMTHV</sequence>
<feature type="coiled-coil region" evidence="1">
    <location>
        <begin position="530"/>
        <end position="561"/>
    </location>
</feature>
<keyword evidence="3" id="KW-1185">Reference proteome</keyword>
<keyword evidence="1" id="KW-0175">Coiled coil</keyword>